<name>A0A1B7MPR6_9AGAM</name>
<dbReference type="InParanoid" id="A0A1B7MPR6"/>
<dbReference type="AlphaFoldDB" id="A0A1B7MPR6"/>
<accession>A0A1B7MPR6</accession>
<evidence type="ECO:0000313" key="2">
    <source>
        <dbReference type="Proteomes" id="UP000092154"/>
    </source>
</evidence>
<organism evidence="1 2">
    <name type="scientific">Rhizopogon vinicolor AM-OR11-026</name>
    <dbReference type="NCBI Taxonomy" id="1314800"/>
    <lineage>
        <taxon>Eukaryota</taxon>
        <taxon>Fungi</taxon>
        <taxon>Dikarya</taxon>
        <taxon>Basidiomycota</taxon>
        <taxon>Agaricomycotina</taxon>
        <taxon>Agaricomycetes</taxon>
        <taxon>Agaricomycetidae</taxon>
        <taxon>Boletales</taxon>
        <taxon>Suillineae</taxon>
        <taxon>Rhizopogonaceae</taxon>
        <taxon>Rhizopogon</taxon>
    </lineage>
</organism>
<gene>
    <name evidence="1" type="ORF">K503DRAFT_430753</name>
</gene>
<reference evidence="1 2" key="1">
    <citation type="submission" date="2016-06" db="EMBL/GenBank/DDBJ databases">
        <title>Comparative genomics of the ectomycorrhizal sister species Rhizopogon vinicolor and Rhizopogon vesiculosus (Basidiomycota: Boletales) reveals a divergence of the mating type B locus.</title>
        <authorList>
            <consortium name="DOE Joint Genome Institute"/>
            <person name="Mujic A.B."/>
            <person name="Kuo A."/>
            <person name="Tritt A."/>
            <person name="Lipzen A."/>
            <person name="Chen C."/>
            <person name="Johnson J."/>
            <person name="Sharma A."/>
            <person name="Barry K."/>
            <person name="Grigoriev I.V."/>
            <person name="Spatafora J.W."/>
        </authorList>
    </citation>
    <scope>NUCLEOTIDE SEQUENCE [LARGE SCALE GENOMIC DNA]</scope>
    <source>
        <strain evidence="1 2">AM-OR11-026</strain>
    </source>
</reference>
<proteinExistence type="predicted"/>
<dbReference type="EMBL" id="KV448590">
    <property type="protein sequence ID" value="OAX34604.1"/>
    <property type="molecule type" value="Genomic_DNA"/>
</dbReference>
<protein>
    <submittedName>
        <fullName evidence="1">Uncharacterized protein</fullName>
    </submittedName>
</protein>
<dbReference type="Proteomes" id="UP000092154">
    <property type="component" value="Unassembled WGS sequence"/>
</dbReference>
<keyword evidence="2" id="KW-1185">Reference proteome</keyword>
<sequence length="75" mass="8376">MFCLHSHHLQWSSTASRPCGVRLSGRTAEVCPHLTNLFSYSASRVTPLSGPISPQTNYAFLPPCHYYCSGRVHVR</sequence>
<evidence type="ECO:0000313" key="1">
    <source>
        <dbReference type="EMBL" id="OAX34604.1"/>
    </source>
</evidence>